<accession>A0A480AD46</accession>
<dbReference type="Pfam" id="PF23856">
    <property type="entry name" value="DUF7219"/>
    <property type="match status" value="1"/>
</dbReference>
<evidence type="ECO:0000313" key="2">
    <source>
        <dbReference type="Proteomes" id="UP000299367"/>
    </source>
</evidence>
<name>A0A480AD46_9CYAN</name>
<dbReference type="InterPro" id="IPR055643">
    <property type="entry name" value="DUF7219"/>
</dbReference>
<sequence length="105" mass="12436">MSSLYLYLITTTDNRILITNQEITMRQESDLLSEICDFLYPRSSYYGQFKPEYLVFNANLQEFAQRVNYICNLQTGGKISPQEAYKQIHSLWKQLKQAKKQLEIE</sequence>
<gene>
    <name evidence="1" type="ORF">NIES80_27760</name>
</gene>
<protein>
    <submittedName>
        <fullName evidence="1">Uncharacterized protein</fullName>
    </submittedName>
</protein>
<proteinExistence type="predicted"/>
<dbReference type="Proteomes" id="UP000299367">
    <property type="component" value="Unassembled WGS sequence"/>
</dbReference>
<dbReference type="AlphaFoldDB" id="A0A480AD46"/>
<reference evidence="2" key="1">
    <citation type="submission" date="2019-02" db="EMBL/GenBank/DDBJ databases">
        <title>Draft genome sequence of Dolichospermum planctonicum NIES-80.</title>
        <authorList>
            <person name="Yamaguchi H."/>
            <person name="Suzuki S."/>
            <person name="Kawachi M."/>
        </authorList>
    </citation>
    <scope>NUCLEOTIDE SEQUENCE [LARGE SCALE GENOMIC DNA]</scope>
    <source>
        <strain evidence="2">NIES-80</strain>
    </source>
</reference>
<organism evidence="1 2">
    <name type="scientific">Dolichospermum planctonicum</name>
    <dbReference type="NCBI Taxonomy" id="136072"/>
    <lineage>
        <taxon>Bacteria</taxon>
        <taxon>Bacillati</taxon>
        <taxon>Cyanobacteriota</taxon>
        <taxon>Cyanophyceae</taxon>
        <taxon>Nostocales</taxon>
        <taxon>Aphanizomenonaceae</taxon>
        <taxon>Dolichospermum</taxon>
    </lineage>
</organism>
<comment type="caution">
    <text evidence="1">The sequence shown here is derived from an EMBL/GenBank/DDBJ whole genome shotgun (WGS) entry which is preliminary data.</text>
</comment>
<evidence type="ECO:0000313" key="1">
    <source>
        <dbReference type="EMBL" id="GCL43065.1"/>
    </source>
</evidence>
<dbReference type="EMBL" id="BJCF01000032">
    <property type="protein sequence ID" value="GCL43065.1"/>
    <property type="molecule type" value="Genomic_DNA"/>
</dbReference>